<name>F4PTB5_CACFS</name>
<keyword evidence="5 8" id="KW-0804">Transcription</keyword>
<dbReference type="OrthoDB" id="364513at2759"/>
<dbReference type="RefSeq" id="XP_004359487.1">
    <property type="nucleotide sequence ID" value="XM_004359430.1"/>
</dbReference>
<keyword evidence="7 8" id="KW-0539">Nucleus</keyword>
<evidence type="ECO:0000256" key="7">
    <source>
        <dbReference type="ARBA" id="ARBA00023242"/>
    </source>
</evidence>
<feature type="domain" description="Transcription factor Tfb2 C-terminal" evidence="9">
    <location>
        <begin position="382"/>
        <end position="449"/>
    </location>
</feature>
<evidence type="ECO:0000256" key="4">
    <source>
        <dbReference type="ARBA" id="ARBA00023015"/>
    </source>
</evidence>
<comment type="function">
    <text evidence="8">Component of the general transcription and DNA repair factor IIH (TFIIH) core complex which is involved in general and transcription-coupled nucleotide excision repair (NER) of damaged DNA.</text>
</comment>
<dbReference type="GO" id="GO:0005675">
    <property type="term" value="C:transcription factor TFIIH holo complex"/>
    <property type="evidence" value="ECO:0007669"/>
    <property type="project" value="TreeGrafter"/>
</dbReference>
<evidence type="ECO:0000256" key="3">
    <source>
        <dbReference type="ARBA" id="ARBA00022763"/>
    </source>
</evidence>
<sequence length="453" mass="52258">MKIFQYLSSLPENEIQDLYSDAFTCRAVLRSLPPRAKQYLMRLLVVDSISMQSVYQWTTQSSIQAHKDAIRKLLDLKILTRVPNPKGVVSQDQLFLNQRFKDNIKDSLTDLDSVVLKSVKDNQSAQQHIKPMTVEELDKYSKGQWEKVLYYLSDEGKAPPELVSDLLLSSNLTKKNGTSIAITSEGFKFMLKDIYTQIWTLIIVYLNTLESRGRPRKEALIFLFKLSFLTLGKSYYLADLNPNQRDMLFDLKEFGLVYVRSEKSDVFYPTRLAISLATGRTVSLMNDLAQEISTSQKDQGYLILETNFRIYAYTQSSLQISLISLFVKMLYRLPNLAVGILTRESVRSALLHGITADQIVDFVKQNAHPNMVISGYPEVVFEQIRLWESERNRITYKKAVLFDSFPNAESFSKTVTFAKDQYFLVWFDETKKMLVVNDEGSEPIRNYIKKNFT</sequence>
<dbReference type="PANTHER" id="PTHR13152:SF0">
    <property type="entry name" value="GENERAL TRANSCRIPTION FACTOR IIH SUBUNIT 4"/>
    <property type="match status" value="1"/>
</dbReference>
<evidence type="ECO:0000256" key="1">
    <source>
        <dbReference type="ARBA" id="ARBA00004123"/>
    </source>
</evidence>
<protein>
    <recommendedName>
        <fullName evidence="8">General transcription factor IIH subunit 4</fullName>
    </recommendedName>
</protein>
<evidence type="ECO:0000313" key="11">
    <source>
        <dbReference type="Proteomes" id="UP000007797"/>
    </source>
</evidence>
<evidence type="ECO:0000256" key="5">
    <source>
        <dbReference type="ARBA" id="ARBA00023163"/>
    </source>
</evidence>
<evidence type="ECO:0000256" key="8">
    <source>
        <dbReference type="RuleBase" id="RU364024"/>
    </source>
</evidence>
<dbReference type="AlphaFoldDB" id="F4PTB5"/>
<comment type="subcellular location">
    <subcellularLocation>
        <location evidence="1 8">Nucleus</location>
    </subcellularLocation>
</comment>
<dbReference type="GeneID" id="14874051"/>
<keyword evidence="6 8" id="KW-0234">DNA repair</keyword>
<dbReference type="KEGG" id="dfa:DFA_01523"/>
<dbReference type="Pfam" id="PF18307">
    <property type="entry name" value="Tfb2_C"/>
    <property type="match status" value="1"/>
</dbReference>
<comment type="similarity">
    <text evidence="2 8">Belongs to the TFB2 family.</text>
</comment>
<dbReference type="Pfam" id="PF03849">
    <property type="entry name" value="Tfb2"/>
    <property type="match status" value="1"/>
</dbReference>
<accession>F4PTB5</accession>
<reference evidence="11" key="1">
    <citation type="journal article" date="2011" name="Genome Res.">
        <title>Phylogeny-wide analysis of social amoeba genomes highlights ancient origins for complex intercellular communication.</title>
        <authorList>
            <person name="Heidel A.J."/>
            <person name="Lawal H.M."/>
            <person name="Felder M."/>
            <person name="Schilde C."/>
            <person name="Helps N.R."/>
            <person name="Tunggal B."/>
            <person name="Rivero F."/>
            <person name="John U."/>
            <person name="Schleicher M."/>
            <person name="Eichinger L."/>
            <person name="Platzer M."/>
            <person name="Noegel A.A."/>
            <person name="Schaap P."/>
            <person name="Gloeckner G."/>
        </authorList>
    </citation>
    <scope>NUCLEOTIDE SEQUENCE [LARGE SCALE GENOMIC DNA]</scope>
    <source>
        <strain evidence="11">SH3</strain>
    </source>
</reference>
<dbReference type="GO" id="GO:0000439">
    <property type="term" value="C:transcription factor TFIIH core complex"/>
    <property type="evidence" value="ECO:0007669"/>
    <property type="project" value="InterPro"/>
</dbReference>
<keyword evidence="3 8" id="KW-0227">DNA damage</keyword>
<dbReference type="STRING" id="1054147.F4PTB5"/>
<evidence type="ECO:0000256" key="2">
    <source>
        <dbReference type="ARBA" id="ARBA00007132"/>
    </source>
</evidence>
<dbReference type="Gene3D" id="3.30.70.2610">
    <property type="match status" value="1"/>
</dbReference>
<evidence type="ECO:0000259" key="9">
    <source>
        <dbReference type="Pfam" id="PF18307"/>
    </source>
</evidence>
<dbReference type="InterPro" id="IPR040662">
    <property type="entry name" value="Tfb2_C"/>
</dbReference>
<dbReference type="OMA" id="KGFIIIE"/>
<dbReference type="PANTHER" id="PTHR13152">
    <property type="entry name" value="TFIIH, POLYPEPTIDE 4"/>
    <property type="match status" value="1"/>
</dbReference>
<proteinExistence type="inferred from homology"/>
<dbReference type="NCBIfam" id="TIGR00625">
    <property type="entry name" value="tfb2"/>
    <property type="match status" value="1"/>
</dbReference>
<dbReference type="EMBL" id="GL883010">
    <property type="protein sequence ID" value="EGG21637.1"/>
    <property type="molecule type" value="Genomic_DNA"/>
</dbReference>
<dbReference type="InterPro" id="IPR004598">
    <property type="entry name" value="TFIIH_p52/Tfb2"/>
</dbReference>
<evidence type="ECO:0000313" key="10">
    <source>
        <dbReference type="EMBL" id="EGG21637.1"/>
    </source>
</evidence>
<dbReference type="GO" id="GO:0003690">
    <property type="term" value="F:double-stranded DNA binding"/>
    <property type="evidence" value="ECO:0007669"/>
    <property type="project" value="TreeGrafter"/>
</dbReference>
<dbReference type="GO" id="GO:0001671">
    <property type="term" value="F:ATPase activator activity"/>
    <property type="evidence" value="ECO:0007669"/>
    <property type="project" value="InterPro"/>
</dbReference>
<gene>
    <name evidence="10" type="primary">gtf2h4</name>
    <name evidence="10" type="ORF">DFA_01523</name>
</gene>
<keyword evidence="4 8" id="KW-0805">Transcription regulation</keyword>
<dbReference type="Proteomes" id="UP000007797">
    <property type="component" value="Unassembled WGS sequence"/>
</dbReference>
<dbReference type="FunFam" id="3.30.70.2610:FF:000003">
    <property type="entry name" value="RNA polymerase II transcription factor B subunit 2"/>
    <property type="match status" value="1"/>
</dbReference>
<organism evidence="10 11">
    <name type="scientific">Cavenderia fasciculata</name>
    <name type="common">Slime mold</name>
    <name type="synonym">Dictyostelium fasciculatum</name>
    <dbReference type="NCBI Taxonomy" id="261658"/>
    <lineage>
        <taxon>Eukaryota</taxon>
        <taxon>Amoebozoa</taxon>
        <taxon>Evosea</taxon>
        <taxon>Eumycetozoa</taxon>
        <taxon>Dictyostelia</taxon>
        <taxon>Acytosteliales</taxon>
        <taxon>Cavenderiaceae</taxon>
        <taxon>Cavenderia</taxon>
    </lineage>
</organism>
<keyword evidence="11" id="KW-1185">Reference proteome</keyword>
<evidence type="ECO:0000256" key="6">
    <source>
        <dbReference type="ARBA" id="ARBA00023204"/>
    </source>
</evidence>
<dbReference type="GO" id="GO:0006289">
    <property type="term" value="P:nucleotide-excision repair"/>
    <property type="evidence" value="ECO:0007669"/>
    <property type="project" value="InterPro"/>
</dbReference>